<dbReference type="GO" id="GO:0009401">
    <property type="term" value="P:phosphoenolpyruvate-dependent sugar phosphotransferase system"/>
    <property type="evidence" value="ECO:0007669"/>
    <property type="project" value="UniProtKB-KW"/>
</dbReference>
<keyword evidence="9 13" id="KW-1133">Transmembrane helix</keyword>
<feature type="transmembrane region" description="Helical" evidence="13">
    <location>
        <begin position="610"/>
        <end position="630"/>
    </location>
</feature>
<dbReference type="InterPro" id="IPR003352">
    <property type="entry name" value="PTS_EIIC"/>
</dbReference>
<evidence type="ECO:0000256" key="12">
    <source>
        <dbReference type="SAM" id="MobiDB-lite"/>
    </source>
</evidence>
<feature type="transmembrane region" description="Helical" evidence="13">
    <location>
        <begin position="795"/>
        <end position="819"/>
    </location>
</feature>
<dbReference type="PROSITE" id="PS51103">
    <property type="entry name" value="PTS_EIIC_TYPE_1"/>
    <property type="match status" value="1"/>
</dbReference>
<dbReference type="Gene3D" id="2.70.70.10">
    <property type="entry name" value="Glucose Permease (Domain IIA)"/>
    <property type="match status" value="2"/>
</dbReference>
<dbReference type="Pfam" id="PF00358">
    <property type="entry name" value="PTS_EIIA_1"/>
    <property type="match status" value="2"/>
</dbReference>
<dbReference type="SUPFAM" id="SSF51261">
    <property type="entry name" value="Duplicated hybrid motif"/>
    <property type="match status" value="2"/>
</dbReference>
<keyword evidence="8" id="KW-0418">Kinase</keyword>
<feature type="transmembrane region" description="Helical" evidence="13">
    <location>
        <begin position="694"/>
        <end position="715"/>
    </location>
</feature>
<dbReference type="GO" id="GO:0090589">
    <property type="term" value="F:protein-phosphocysteine-trehalose phosphotransferase system transporter activity"/>
    <property type="evidence" value="ECO:0007669"/>
    <property type="project" value="TreeGrafter"/>
</dbReference>
<dbReference type="InterPro" id="IPR018113">
    <property type="entry name" value="PTrfase_EIIB_Cys"/>
</dbReference>
<dbReference type="CDD" id="cd00212">
    <property type="entry name" value="PTS_IIB_glc"/>
    <property type="match status" value="1"/>
</dbReference>
<feature type="active site" description="Phosphocysteine intermediate; for EIIB activity" evidence="11">
    <location>
        <position position="384"/>
    </location>
</feature>
<evidence type="ECO:0000256" key="10">
    <source>
        <dbReference type="ARBA" id="ARBA00023136"/>
    </source>
</evidence>
<feature type="transmembrane region" description="Helical" evidence="13">
    <location>
        <begin position="507"/>
        <end position="527"/>
    </location>
</feature>
<evidence type="ECO:0000256" key="2">
    <source>
        <dbReference type="ARBA" id="ARBA00022448"/>
    </source>
</evidence>
<evidence type="ECO:0000256" key="9">
    <source>
        <dbReference type="ARBA" id="ARBA00022989"/>
    </source>
</evidence>
<dbReference type="InterPro" id="IPR013013">
    <property type="entry name" value="PTS_EIIC_1"/>
</dbReference>
<accession>A0A1X7KEJ2</accession>
<protein>
    <submittedName>
        <fullName evidence="17">PTS system IIA component, Glc family /PTS system IIB component, Glc family /PTS system IIC component, Glc family</fullName>
    </submittedName>
</protein>
<evidence type="ECO:0000259" key="16">
    <source>
        <dbReference type="PROSITE" id="PS51103"/>
    </source>
</evidence>
<keyword evidence="6" id="KW-0598">Phosphotransferase system</keyword>
<dbReference type="InterPro" id="IPR001996">
    <property type="entry name" value="PTS_IIB_1"/>
</dbReference>
<dbReference type="Pfam" id="PF02378">
    <property type="entry name" value="PTS_EIIC"/>
    <property type="match status" value="1"/>
</dbReference>
<dbReference type="Pfam" id="PF00367">
    <property type="entry name" value="PTS_EIIB"/>
    <property type="match status" value="1"/>
</dbReference>
<feature type="transmembrane region" description="Helical" evidence="13">
    <location>
        <begin position="661"/>
        <end position="682"/>
    </location>
</feature>
<evidence type="ECO:0000256" key="13">
    <source>
        <dbReference type="SAM" id="Phobius"/>
    </source>
</evidence>
<evidence type="ECO:0000259" key="14">
    <source>
        <dbReference type="PROSITE" id="PS51093"/>
    </source>
</evidence>
<evidence type="ECO:0000256" key="8">
    <source>
        <dbReference type="ARBA" id="ARBA00022777"/>
    </source>
</evidence>
<dbReference type="AlphaFoldDB" id="A0A1X7KEJ2"/>
<evidence type="ECO:0000256" key="5">
    <source>
        <dbReference type="ARBA" id="ARBA00022679"/>
    </source>
</evidence>
<keyword evidence="5" id="KW-0808">Transferase</keyword>
<evidence type="ECO:0000256" key="7">
    <source>
        <dbReference type="ARBA" id="ARBA00022692"/>
    </source>
</evidence>
<feature type="region of interest" description="Disordered" evidence="12">
    <location>
        <begin position="317"/>
        <end position="347"/>
    </location>
</feature>
<dbReference type="GO" id="GO:0005886">
    <property type="term" value="C:plasma membrane"/>
    <property type="evidence" value="ECO:0007669"/>
    <property type="project" value="UniProtKB-SubCell"/>
</dbReference>
<organism evidence="17 18">
    <name type="scientific">Corynebacterium pollutisoli</name>
    <dbReference type="NCBI Taxonomy" id="1610489"/>
    <lineage>
        <taxon>Bacteria</taxon>
        <taxon>Bacillati</taxon>
        <taxon>Actinomycetota</taxon>
        <taxon>Actinomycetes</taxon>
        <taxon>Mycobacteriales</taxon>
        <taxon>Corynebacteriaceae</taxon>
        <taxon>Corynebacterium</taxon>
    </lineage>
</organism>
<dbReference type="PROSITE" id="PS51098">
    <property type="entry name" value="PTS_EIIB_TYPE_1"/>
    <property type="match status" value="1"/>
</dbReference>
<dbReference type="FunFam" id="3.30.1360.60:FF:000001">
    <property type="entry name" value="PTS system glucose-specific IIBC component PtsG"/>
    <property type="match status" value="1"/>
</dbReference>
<evidence type="ECO:0000256" key="4">
    <source>
        <dbReference type="ARBA" id="ARBA00022597"/>
    </source>
</evidence>
<keyword evidence="3" id="KW-1003">Cell membrane</keyword>
<dbReference type="PROSITE" id="PS01035">
    <property type="entry name" value="PTS_EIIB_TYPE_1_CYS"/>
    <property type="match status" value="1"/>
</dbReference>
<feature type="domain" description="PTS EIIA type-1" evidence="14">
    <location>
        <begin position="25"/>
        <end position="130"/>
    </location>
</feature>
<dbReference type="PANTHER" id="PTHR30175">
    <property type="entry name" value="PHOSPHOTRANSFERASE SYSTEM TRANSPORT PROTEIN"/>
    <property type="match status" value="1"/>
</dbReference>
<dbReference type="InterPro" id="IPR050558">
    <property type="entry name" value="PTS_Sugar-Specific_Components"/>
</dbReference>
<evidence type="ECO:0000313" key="18">
    <source>
        <dbReference type="Proteomes" id="UP000193309"/>
    </source>
</evidence>
<sequence>MTADSPDTVVAPVAGRIIDITEIPDPVFAGKSMGEGFGILDTPGGDVVAPVSGKVMMVAKTGHAVGITTASGLQYLVHLGIDTVELEGRPFTITVSKGDEVTAGEKIGTMDNAVIEEAGKSTATVVIVTNTKKKLDSLDVDYGDADLGQEVARAHPKVAAAPKPAAENAPDAVVAPVAGRIIDITEIPDPVFAGKSMGEGFGILDTPGGDVVAPVSGKVMMVAKTGHAVGITTASGLQYLVHLGIDTVELEGRPFTITVSKGDEVTAGEKIGTMDNAVIEEAGKSTATVVIVTNTKKKLDSLDVDYGDADLGQEVARGTAKVKDPAPAAAEAEPSSEPSSEVATVGDGGVAKQRPAELTGFDALAWDIIDNIGGAENVRSVTHCITRVRFYLKDEGKADDAVVADLDGVIDVVKAGGQYQVVIGPEVENVYNAIEAQLGPTDDAPEDVREKPTTAVGWVKYGFSELIGVITGSMIPIIGLLAASGIIKGILSLLLTFDVITDDSNTFQIINAMSDAVFFFLPIFVGFTAARRLGADPIIVAIIGGVLTYPTLVEMSNSGADSNILGMPLNSDFFGIPFHMASYSYSIFPIIVAAWVASIVEPWLKKVIPAILRMIFVPLLEVIIVSVVILMVLGPVVMFISTGIATTIQALYDLSPTISGAVIGAFYQSLVIFGLHWAVIPLVAQDIAASGNSYLNAIISSTMVAQGGAVLAVFIKTKLEKIKSLSGPAAISAFCGITEPAMYGVNLKYGRVFIMASIGGFVGGLLTGLFNVNMWGFTGSLIGFTSFVNPDGLDFSFWGFLIASAAALGTAFVLTWFFGFKDSDVEAERTVKKVRLGRRDPVAK</sequence>
<dbReference type="STRING" id="1610489.SAMN06295981_2456"/>
<dbReference type="PANTHER" id="PTHR30175:SF1">
    <property type="entry name" value="PTS SYSTEM ARBUTIN-, CELLOBIOSE-, AND SALICIN-SPECIFIC EIIBC COMPONENT-RELATED"/>
    <property type="match status" value="1"/>
</dbReference>
<feature type="transmembrane region" description="Helical" evidence="13">
    <location>
        <begin position="752"/>
        <end position="775"/>
    </location>
</feature>
<reference evidence="18" key="1">
    <citation type="submission" date="2017-04" db="EMBL/GenBank/DDBJ databases">
        <authorList>
            <person name="Varghese N."/>
            <person name="Submissions S."/>
        </authorList>
    </citation>
    <scope>NUCLEOTIDE SEQUENCE [LARGE SCALE GENOMIC DNA]</scope>
    <source>
        <strain evidence="18">VDS</strain>
    </source>
</reference>
<dbReference type="NCBIfam" id="TIGR00830">
    <property type="entry name" value="PTBA"/>
    <property type="match status" value="2"/>
</dbReference>
<evidence type="ECO:0000256" key="11">
    <source>
        <dbReference type="PROSITE-ProRule" id="PRU00421"/>
    </source>
</evidence>
<feature type="compositionally biased region" description="Low complexity" evidence="12">
    <location>
        <begin position="325"/>
        <end position="341"/>
    </location>
</feature>
<feature type="domain" description="PTS EIIB type-1" evidence="15">
    <location>
        <begin position="362"/>
        <end position="444"/>
    </location>
</feature>
<dbReference type="InterPro" id="IPR011055">
    <property type="entry name" value="Dup_hybrid_motif"/>
</dbReference>
<evidence type="ECO:0000313" key="17">
    <source>
        <dbReference type="EMBL" id="SMG38855.1"/>
    </source>
</evidence>
<proteinExistence type="predicted"/>
<dbReference type="RefSeq" id="WP_240309258.1">
    <property type="nucleotide sequence ID" value="NZ_FXAR01000011.1"/>
</dbReference>
<dbReference type="InterPro" id="IPR036878">
    <property type="entry name" value="Glu_permease_IIB"/>
</dbReference>
<feature type="transmembrane region" description="Helical" evidence="13">
    <location>
        <begin position="466"/>
        <end position="487"/>
    </location>
</feature>
<dbReference type="SUPFAM" id="SSF55604">
    <property type="entry name" value="Glucose permease domain IIB"/>
    <property type="match status" value="1"/>
</dbReference>
<keyword evidence="18" id="KW-1185">Reference proteome</keyword>
<dbReference type="Proteomes" id="UP000193309">
    <property type="component" value="Unassembled WGS sequence"/>
</dbReference>
<dbReference type="GO" id="GO:0016301">
    <property type="term" value="F:kinase activity"/>
    <property type="evidence" value="ECO:0007669"/>
    <property type="project" value="UniProtKB-KW"/>
</dbReference>
<evidence type="ECO:0000256" key="1">
    <source>
        <dbReference type="ARBA" id="ARBA00004651"/>
    </source>
</evidence>
<evidence type="ECO:0000256" key="3">
    <source>
        <dbReference type="ARBA" id="ARBA00022475"/>
    </source>
</evidence>
<evidence type="ECO:0000259" key="15">
    <source>
        <dbReference type="PROSITE" id="PS51098"/>
    </source>
</evidence>
<feature type="domain" description="PTS EIIA type-1" evidence="14">
    <location>
        <begin position="189"/>
        <end position="294"/>
    </location>
</feature>
<dbReference type="GO" id="GO:0008982">
    <property type="term" value="F:protein-N(PI)-phosphohistidine-sugar phosphotransferase activity"/>
    <property type="evidence" value="ECO:0007669"/>
    <property type="project" value="InterPro"/>
</dbReference>
<keyword evidence="7 13" id="KW-0812">Transmembrane</keyword>
<dbReference type="Gene3D" id="3.30.1360.60">
    <property type="entry name" value="Glucose permease domain IIB"/>
    <property type="match status" value="1"/>
</dbReference>
<dbReference type="PROSITE" id="PS51093">
    <property type="entry name" value="PTS_EIIA_TYPE_1"/>
    <property type="match status" value="2"/>
</dbReference>
<comment type="subcellular location">
    <subcellularLocation>
        <location evidence="1">Cell membrane</location>
        <topology evidence="1">Multi-pass membrane protein</topology>
    </subcellularLocation>
</comment>
<dbReference type="EMBL" id="FXAR01000011">
    <property type="protein sequence ID" value="SMG38855.1"/>
    <property type="molecule type" value="Genomic_DNA"/>
</dbReference>
<feature type="domain" description="PTS EIIC type-1" evidence="16">
    <location>
        <begin position="468"/>
        <end position="832"/>
    </location>
</feature>
<evidence type="ECO:0000256" key="6">
    <source>
        <dbReference type="ARBA" id="ARBA00022683"/>
    </source>
</evidence>
<dbReference type="GO" id="GO:0015771">
    <property type="term" value="P:trehalose transport"/>
    <property type="evidence" value="ECO:0007669"/>
    <property type="project" value="TreeGrafter"/>
</dbReference>
<gene>
    <name evidence="17" type="ORF">SAMN06295981_2456</name>
</gene>
<keyword evidence="2" id="KW-0813">Transport</keyword>
<keyword evidence="4" id="KW-0762">Sugar transport</keyword>
<feature type="transmembrane region" description="Helical" evidence="13">
    <location>
        <begin position="573"/>
        <end position="598"/>
    </location>
</feature>
<dbReference type="InterPro" id="IPR001127">
    <property type="entry name" value="PTS_EIIA_1_perm"/>
</dbReference>
<keyword evidence="10 13" id="KW-0472">Membrane</keyword>
<name>A0A1X7KEJ2_9CORY</name>